<dbReference type="InterPro" id="IPR058625">
    <property type="entry name" value="MdtA-like_BSH"/>
</dbReference>
<dbReference type="InterPro" id="IPR058624">
    <property type="entry name" value="MdtA-like_HH"/>
</dbReference>
<protein>
    <submittedName>
        <fullName evidence="10">Efflux transporter periplasmic adaptor subunit</fullName>
    </submittedName>
</protein>
<keyword evidence="5" id="KW-0472">Membrane</keyword>
<comment type="subcellular location">
    <subcellularLocation>
        <location evidence="1">Cell membrane</location>
    </subcellularLocation>
</comment>
<dbReference type="InterPro" id="IPR006143">
    <property type="entry name" value="RND_pump_MFP"/>
</dbReference>
<dbReference type="Pfam" id="PF25989">
    <property type="entry name" value="YknX_C"/>
    <property type="match status" value="1"/>
</dbReference>
<evidence type="ECO:0000256" key="4">
    <source>
        <dbReference type="ARBA" id="ARBA00022519"/>
    </source>
</evidence>
<dbReference type="Pfam" id="PF25944">
    <property type="entry name" value="Beta-barrel_RND"/>
    <property type="match status" value="1"/>
</dbReference>
<dbReference type="EMBL" id="LXKT01000029">
    <property type="protein sequence ID" value="OCJ32911.1"/>
    <property type="molecule type" value="Genomic_DNA"/>
</dbReference>
<evidence type="ECO:0000259" key="9">
    <source>
        <dbReference type="Pfam" id="PF25989"/>
    </source>
</evidence>
<dbReference type="PANTHER" id="PTHR30469:SF36">
    <property type="entry name" value="BLL3903 PROTEIN"/>
    <property type="match status" value="1"/>
</dbReference>
<evidence type="ECO:0000259" key="6">
    <source>
        <dbReference type="Pfam" id="PF25876"/>
    </source>
</evidence>
<comment type="caution">
    <text evidence="10">The sequence shown here is derived from an EMBL/GenBank/DDBJ whole genome shotgun (WGS) entry which is preliminary data.</text>
</comment>
<comment type="similarity">
    <text evidence="2">Belongs to the membrane fusion protein (MFP) (TC 8.A.1) family.</text>
</comment>
<accession>A0AB36EBQ4</accession>
<dbReference type="Gene3D" id="2.40.30.170">
    <property type="match status" value="1"/>
</dbReference>
<proteinExistence type="inferred from homology"/>
<dbReference type="GO" id="GO:1990281">
    <property type="term" value="C:efflux pump complex"/>
    <property type="evidence" value="ECO:0007669"/>
    <property type="project" value="TreeGrafter"/>
</dbReference>
<dbReference type="AlphaFoldDB" id="A0AB36EBQ4"/>
<evidence type="ECO:0000256" key="3">
    <source>
        <dbReference type="ARBA" id="ARBA00022475"/>
    </source>
</evidence>
<dbReference type="Gene3D" id="1.10.287.470">
    <property type="entry name" value="Helix hairpin bin"/>
    <property type="match status" value="1"/>
</dbReference>
<name>A0AB36EBQ4_AGRTU</name>
<dbReference type="NCBIfam" id="TIGR01730">
    <property type="entry name" value="RND_mfp"/>
    <property type="match status" value="1"/>
</dbReference>
<evidence type="ECO:0000256" key="5">
    <source>
        <dbReference type="ARBA" id="ARBA00023136"/>
    </source>
</evidence>
<dbReference type="SUPFAM" id="SSF111369">
    <property type="entry name" value="HlyD-like secretion proteins"/>
    <property type="match status" value="1"/>
</dbReference>
<evidence type="ECO:0000256" key="1">
    <source>
        <dbReference type="ARBA" id="ARBA00004236"/>
    </source>
</evidence>
<evidence type="ECO:0000256" key="2">
    <source>
        <dbReference type="ARBA" id="ARBA00009477"/>
    </source>
</evidence>
<evidence type="ECO:0000313" key="10">
    <source>
        <dbReference type="EMBL" id="OCJ32911.1"/>
    </source>
</evidence>
<evidence type="ECO:0000259" key="7">
    <source>
        <dbReference type="Pfam" id="PF25917"/>
    </source>
</evidence>
<feature type="domain" description="Multidrug resistance protein MdtA-like beta-barrel" evidence="8">
    <location>
        <begin position="215"/>
        <end position="294"/>
    </location>
</feature>
<evidence type="ECO:0000313" key="11">
    <source>
        <dbReference type="Proteomes" id="UP000093451"/>
    </source>
</evidence>
<gene>
    <name evidence="10" type="ORF">A6U91_21315</name>
</gene>
<dbReference type="GO" id="GO:0015562">
    <property type="term" value="F:efflux transmembrane transporter activity"/>
    <property type="evidence" value="ECO:0007669"/>
    <property type="project" value="TreeGrafter"/>
</dbReference>
<sequence length="382" mass="40129">MNRTMALLGILSASVGVAAISAVALEFLPLPAFALDTPPAGVPVEVTSPKRENVPVFLNGLGFVQAENTVNITPQISGQLQSVSFVEGQQVRKGDLLAEIDPRPFQATVNEAAAKIAQDQANLANGQYLLEKDTKLAGQQIVTQEELEQQRAQVNALSAQLQQDQSAKESADISLTYTQIRSPIDGRTGIRQIDPGNQVSPTGAVPIVTITQTDPISVISTLRESDLEKVKSALATGPVTVTASSVDLTTELGTGEILVIDNEIDQDTGTIKIKSTFANPQGNLWPGQSVSLRILQKYLPDALTVPSAALQRGPEGYFLYVVDPDGKAQVKNVAIGPIEGHSAVIANGLAATDNVVITGQYRLSPGATVDATPVAAIAAAKE</sequence>
<feature type="domain" description="Multidrug resistance protein MdtA-like barrel-sandwich hybrid" evidence="7">
    <location>
        <begin position="68"/>
        <end position="211"/>
    </location>
</feature>
<dbReference type="InterPro" id="IPR058637">
    <property type="entry name" value="YknX-like_C"/>
</dbReference>
<dbReference type="Pfam" id="PF25876">
    <property type="entry name" value="HH_MFP_RND"/>
    <property type="match status" value="1"/>
</dbReference>
<reference evidence="10 11" key="1">
    <citation type="journal article" date="2016" name="PeerJ">
        <title>Gall-ID: tools for genotyping gall-causing phytopathogenic bacteria.</title>
        <authorList>
            <person name="Davis E.W.II."/>
            <person name="Weisberg A.J."/>
            <person name="Tabima J.F."/>
            <person name="Grunwald N.J."/>
            <person name="Chang J.H."/>
        </authorList>
    </citation>
    <scope>NUCLEOTIDE SEQUENCE [LARGE SCALE GENOMIC DNA]</scope>
    <source>
        <strain evidence="10 11">N2/73</strain>
    </source>
</reference>
<dbReference type="Gene3D" id="2.40.50.100">
    <property type="match status" value="1"/>
</dbReference>
<dbReference type="Pfam" id="PF25917">
    <property type="entry name" value="BSH_RND"/>
    <property type="match status" value="1"/>
</dbReference>
<keyword evidence="4" id="KW-0997">Cell inner membrane</keyword>
<feature type="domain" description="YknX-like C-terminal permuted SH3-like" evidence="9">
    <location>
        <begin position="302"/>
        <end position="370"/>
    </location>
</feature>
<organism evidence="10 11">
    <name type="scientific">Agrobacterium tumefaciens</name>
    <dbReference type="NCBI Taxonomy" id="358"/>
    <lineage>
        <taxon>Bacteria</taxon>
        <taxon>Pseudomonadati</taxon>
        <taxon>Pseudomonadota</taxon>
        <taxon>Alphaproteobacteria</taxon>
        <taxon>Hyphomicrobiales</taxon>
        <taxon>Rhizobiaceae</taxon>
        <taxon>Rhizobium/Agrobacterium group</taxon>
        <taxon>Agrobacterium</taxon>
        <taxon>Agrobacterium tumefaciens complex</taxon>
    </lineage>
</organism>
<dbReference type="Proteomes" id="UP000093451">
    <property type="component" value="Unassembled WGS sequence"/>
</dbReference>
<dbReference type="Gene3D" id="2.40.420.20">
    <property type="match status" value="1"/>
</dbReference>
<dbReference type="PANTHER" id="PTHR30469">
    <property type="entry name" value="MULTIDRUG RESISTANCE PROTEIN MDTA"/>
    <property type="match status" value="1"/>
</dbReference>
<keyword evidence="3" id="KW-1003">Cell membrane</keyword>
<feature type="domain" description="Multidrug resistance protein MdtA-like alpha-helical hairpin" evidence="6">
    <location>
        <begin position="109"/>
        <end position="178"/>
    </location>
</feature>
<evidence type="ECO:0000259" key="8">
    <source>
        <dbReference type="Pfam" id="PF25944"/>
    </source>
</evidence>
<dbReference type="InterPro" id="IPR058626">
    <property type="entry name" value="MdtA-like_b-barrel"/>
</dbReference>